<dbReference type="AlphaFoldDB" id="A0A3P6BUH0"/>
<gene>
    <name evidence="1" type="ORF">BOLC3T21269H</name>
</gene>
<proteinExistence type="predicted"/>
<accession>A0A3P6BUH0</accession>
<reference evidence="1" key="1">
    <citation type="submission" date="2018-11" db="EMBL/GenBank/DDBJ databases">
        <authorList>
            <consortium name="Genoscope - CEA"/>
            <person name="William W."/>
        </authorList>
    </citation>
    <scope>NUCLEOTIDE SEQUENCE</scope>
</reference>
<evidence type="ECO:0000313" key="1">
    <source>
        <dbReference type="EMBL" id="VDD00901.1"/>
    </source>
</evidence>
<protein>
    <submittedName>
        <fullName evidence="1">Uncharacterized protein</fullName>
    </submittedName>
</protein>
<name>A0A3P6BUH0_BRAOL</name>
<organism evidence="1">
    <name type="scientific">Brassica oleracea</name>
    <name type="common">Wild cabbage</name>
    <dbReference type="NCBI Taxonomy" id="3712"/>
    <lineage>
        <taxon>Eukaryota</taxon>
        <taxon>Viridiplantae</taxon>
        <taxon>Streptophyta</taxon>
        <taxon>Embryophyta</taxon>
        <taxon>Tracheophyta</taxon>
        <taxon>Spermatophyta</taxon>
        <taxon>Magnoliopsida</taxon>
        <taxon>eudicotyledons</taxon>
        <taxon>Gunneridae</taxon>
        <taxon>Pentapetalae</taxon>
        <taxon>rosids</taxon>
        <taxon>malvids</taxon>
        <taxon>Brassicales</taxon>
        <taxon>Brassicaceae</taxon>
        <taxon>Brassiceae</taxon>
        <taxon>Brassica</taxon>
    </lineage>
</organism>
<sequence>MSFQVDQMGLSWFQGSVTTTEESQSMSQMSRLCTAALFF</sequence>
<dbReference type="EMBL" id="LR031872">
    <property type="protein sequence ID" value="VDD00901.1"/>
    <property type="molecule type" value="Genomic_DNA"/>
</dbReference>